<dbReference type="Proteomes" id="UP001497623">
    <property type="component" value="Unassembled WGS sequence"/>
</dbReference>
<keyword evidence="7" id="KW-1185">Reference proteome</keyword>
<dbReference type="SUPFAM" id="SSF48403">
    <property type="entry name" value="Ankyrin repeat"/>
    <property type="match status" value="1"/>
</dbReference>
<dbReference type="InterPro" id="IPR036770">
    <property type="entry name" value="Ankyrin_rpt-contain_sf"/>
</dbReference>
<evidence type="ECO:0000256" key="2">
    <source>
        <dbReference type="PROSITE-ProRule" id="PRU00023"/>
    </source>
</evidence>
<dbReference type="Pfam" id="PF00656">
    <property type="entry name" value="Peptidase_C14"/>
    <property type="match status" value="1"/>
</dbReference>
<dbReference type="InterPro" id="IPR002398">
    <property type="entry name" value="Pept_C14"/>
</dbReference>
<gene>
    <name evidence="6" type="ORF">MNOR_LOCUS29826</name>
</gene>
<dbReference type="PROSITE" id="PS50088">
    <property type="entry name" value="ANK_REPEAT"/>
    <property type="match status" value="1"/>
</dbReference>
<dbReference type="PANTHER" id="PTHR47901">
    <property type="entry name" value="CASPASE RECRUITMENT DOMAIN-CONTAINING PROTEIN 18"/>
    <property type="match status" value="1"/>
</dbReference>
<dbReference type="GO" id="GO:0006508">
    <property type="term" value="P:proteolysis"/>
    <property type="evidence" value="ECO:0007669"/>
    <property type="project" value="InterPro"/>
</dbReference>
<dbReference type="Gene3D" id="3.40.50.1460">
    <property type="match status" value="1"/>
</dbReference>
<protein>
    <recommendedName>
        <fullName evidence="8">Caspase</fullName>
    </recommendedName>
</protein>
<keyword evidence="2" id="KW-0040">ANK repeat</keyword>
<dbReference type="SUPFAM" id="SSF52129">
    <property type="entry name" value="Caspase-like"/>
    <property type="match status" value="1"/>
</dbReference>
<feature type="repeat" description="ANK" evidence="2">
    <location>
        <begin position="14"/>
        <end position="46"/>
    </location>
</feature>
<name>A0AAV2RV87_MEGNR</name>
<evidence type="ECO:0008006" key="8">
    <source>
        <dbReference type="Google" id="ProtNLM"/>
    </source>
</evidence>
<dbReference type="GO" id="GO:0072557">
    <property type="term" value="C:IPAF inflammasome complex"/>
    <property type="evidence" value="ECO:0007669"/>
    <property type="project" value="TreeGrafter"/>
</dbReference>
<evidence type="ECO:0000313" key="7">
    <source>
        <dbReference type="Proteomes" id="UP001497623"/>
    </source>
</evidence>
<dbReference type="SMART" id="SM00115">
    <property type="entry name" value="CASc"/>
    <property type="match status" value="1"/>
</dbReference>
<dbReference type="PROSITE" id="PS50208">
    <property type="entry name" value="CASPASE_P20"/>
    <property type="match status" value="1"/>
</dbReference>
<evidence type="ECO:0000256" key="1">
    <source>
        <dbReference type="ARBA" id="ARBA00010134"/>
    </source>
</evidence>
<dbReference type="PRINTS" id="PR00376">
    <property type="entry name" value="IL1BCENZYME"/>
</dbReference>
<reference evidence="6 7" key="1">
    <citation type="submission" date="2024-05" db="EMBL/GenBank/DDBJ databases">
        <authorList>
            <person name="Wallberg A."/>
        </authorList>
    </citation>
    <scope>NUCLEOTIDE SEQUENCE [LARGE SCALE GENOMIC DNA]</scope>
</reference>
<dbReference type="PROSITE" id="PS50207">
    <property type="entry name" value="CASPASE_P10"/>
    <property type="match status" value="1"/>
</dbReference>
<dbReference type="InterPro" id="IPR029030">
    <property type="entry name" value="Caspase-like_dom_sf"/>
</dbReference>
<feature type="non-terminal residue" evidence="6">
    <location>
        <position position="333"/>
    </location>
</feature>
<sequence length="333" mass="37404">PRADVNVSMFVSPTGATAILYAAARGHRQAIEAIVSWGGDPKKTDKDGVSPAMAARRNGHKSLADWLDHQEQIPPRRVGKDVPVDEYSTYVYPNTRGKVVYFNCINYTKSKKDKIRRGADKDARNVEETFELLGYTFVYHEDKTVAEMENELEAIAKNPDLNYIDSLIIVIGTHGGERTMFVGADEEKYDITWVKDHFSDESCPAMKNKPKVLICNFCRGSYAEDAFVPAAGRKHVHEVTVRGKVKRALHRITHMVILFPCSEDISAKRNTISGSYFLSALCDVLRHNQEDEVDVIMNKTATALADQGKPSPQLVKEPPFHKFIFKISPIFKS</sequence>
<evidence type="ECO:0000313" key="6">
    <source>
        <dbReference type="EMBL" id="CAL4146131.1"/>
    </source>
</evidence>
<dbReference type="InterPro" id="IPR011600">
    <property type="entry name" value="Pept_C14_caspase"/>
</dbReference>
<dbReference type="GO" id="GO:0097169">
    <property type="term" value="C:AIM2 inflammasome complex"/>
    <property type="evidence" value="ECO:0007669"/>
    <property type="project" value="TreeGrafter"/>
</dbReference>
<feature type="non-terminal residue" evidence="6">
    <location>
        <position position="1"/>
    </location>
</feature>
<evidence type="ECO:0000259" key="5">
    <source>
        <dbReference type="PROSITE" id="PS50208"/>
    </source>
</evidence>
<evidence type="ECO:0000256" key="3">
    <source>
        <dbReference type="RuleBase" id="RU003971"/>
    </source>
</evidence>
<dbReference type="GO" id="GO:0072559">
    <property type="term" value="C:NLRP3 inflammasome complex"/>
    <property type="evidence" value="ECO:0007669"/>
    <property type="project" value="TreeGrafter"/>
</dbReference>
<feature type="domain" description="Caspase family p20" evidence="5">
    <location>
        <begin position="95"/>
        <end position="222"/>
    </location>
</feature>
<proteinExistence type="inferred from homology"/>
<comment type="caution">
    <text evidence="6">The sequence shown here is derived from an EMBL/GenBank/DDBJ whole genome shotgun (WGS) entry which is preliminary data.</text>
</comment>
<feature type="domain" description="Caspase family p10" evidence="4">
    <location>
        <begin position="245"/>
        <end position="286"/>
    </location>
</feature>
<dbReference type="GO" id="GO:0004197">
    <property type="term" value="F:cysteine-type endopeptidase activity"/>
    <property type="evidence" value="ECO:0007669"/>
    <property type="project" value="InterPro"/>
</dbReference>
<dbReference type="InterPro" id="IPR015917">
    <property type="entry name" value="Pept_C14A"/>
</dbReference>
<accession>A0AAV2RV87</accession>
<dbReference type="AlphaFoldDB" id="A0AAV2RV87"/>
<dbReference type="EMBL" id="CAXKWB010035227">
    <property type="protein sequence ID" value="CAL4146131.1"/>
    <property type="molecule type" value="Genomic_DNA"/>
</dbReference>
<comment type="similarity">
    <text evidence="1 3">Belongs to the peptidase C14A family.</text>
</comment>
<dbReference type="InterPro" id="IPR001309">
    <property type="entry name" value="Pept_C14_p20"/>
</dbReference>
<evidence type="ECO:0000259" key="4">
    <source>
        <dbReference type="PROSITE" id="PS50207"/>
    </source>
</evidence>
<dbReference type="InterPro" id="IPR002110">
    <property type="entry name" value="Ankyrin_rpt"/>
</dbReference>
<organism evidence="6 7">
    <name type="scientific">Meganyctiphanes norvegica</name>
    <name type="common">Northern krill</name>
    <name type="synonym">Thysanopoda norvegica</name>
    <dbReference type="NCBI Taxonomy" id="48144"/>
    <lineage>
        <taxon>Eukaryota</taxon>
        <taxon>Metazoa</taxon>
        <taxon>Ecdysozoa</taxon>
        <taxon>Arthropoda</taxon>
        <taxon>Crustacea</taxon>
        <taxon>Multicrustacea</taxon>
        <taxon>Malacostraca</taxon>
        <taxon>Eumalacostraca</taxon>
        <taxon>Eucarida</taxon>
        <taxon>Euphausiacea</taxon>
        <taxon>Euphausiidae</taxon>
        <taxon>Meganyctiphanes</taxon>
    </lineage>
</organism>
<dbReference type="Gene3D" id="1.25.40.20">
    <property type="entry name" value="Ankyrin repeat-containing domain"/>
    <property type="match status" value="1"/>
</dbReference>
<dbReference type="InterPro" id="IPR002138">
    <property type="entry name" value="Pept_C14_p10"/>
</dbReference>
<dbReference type="PANTHER" id="PTHR47901:SF3">
    <property type="entry name" value="CASPASE-1"/>
    <property type="match status" value="1"/>
</dbReference>